<comment type="caution">
    <text evidence="1">The sequence shown here is derived from an EMBL/GenBank/DDBJ whole genome shotgun (WGS) entry which is preliminary data.</text>
</comment>
<proteinExistence type="predicted"/>
<dbReference type="OrthoDB" id="341259at2759"/>
<dbReference type="AlphaFoldDB" id="A0A9P4X1H9"/>
<sequence length="183" mass="20270">MDSIPSSELAQCANLLDLITSLVMRSVTNVFTKQNEDFAEITAIYRWAITIKAADHTEKLEGFSRKQISSARDHITTQGLEELSLTLDVADILDKLNMLLLLLETQAGVLASLEQKLTQVKPAAMEDNVGSSHINMGRFKIRGQMHNANSGTSRQVVNLDEADIESLRITNDFKAPISTRVIE</sequence>
<dbReference type="EMBL" id="SWKV01000001">
    <property type="protein sequence ID" value="KAF3048078.1"/>
    <property type="molecule type" value="Genomic_DNA"/>
</dbReference>
<name>A0A9P4X1H9_9PLEO</name>
<reference evidence="1" key="1">
    <citation type="submission" date="2019-04" db="EMBL/GenBank/DDBJ databases">
        <title>Sequencing of skin fungus with MAO and IRED activity.</title>
        <authorList>
            <person name="Marsaioli A.J."/>
            <person name="Bonatto J.M.C."/>
            <person name="Reis Junior O."/>
        </authorList>
    </citation>
    <scope>NUCLEOTIDE SEQUENCE</scope>
    <source>
        <strain evidence="1">28M1</strain>
    </source>
</reference>
<protein>
    <submittedName>
        <fullName evidence="1">Uncharacterized protein</fullName>
    </submittedName>
</protein>
<evidence type="ECO:0000313" key="1">
    <source>
        <dbReference type="EMBL" id="KAF3048078.1"/>
    </source>
</evidence>
<dbReference type="Proteomes" id="UP000758155">
    <property type="component" value="Unassembled WGS sequence"/>
</dbReference>
<organism evidence="1 2">
    <name type="scientific">Didymella heteroderae</name>
    <dbReference type="NCBI Taxonomy" id="1769908"/>
    <lineage>
        <taxon>Eukaryota</taxon>
        <taxon>Fungi</taxon>
        <taxon>Dikarya</taxon>
        <taxon>Ascomycota</taxon>
        <taxon>Pezizomycotina</taxon>
        <taxon>Dothideomycetes</taxon>
        <taxon>Pleosporomycetidae</taxon>
        <taxon>Pleosporales</taxon>
        <taxon>Pleosporineae</taxon>
        <taxon>Didymellaceae</taxon>
        <taxon>Didymella</taxon>
    </lineage>
</organism>
<keyword evidence="2" id="KW-1185">Reference proteome</keyword>
<accession>A0A9P4X1H9</accession>
<gene>
    <name evidence="1" type="ORF">E8E12_010020</name>
</gene>
<evidence type="ECO:0000313" key="2">
    <source>
        <dbReference type="Proteomes" id="UP000758155"/>
    </source>
</evidence>